<keyword evidence="2" id="KW-0812">Transmembrane</keyword>
<dbReference type="OrthoDB" id="3018797at2759"/>
<dbReference type="STRING" id="39966.A0A369JBY6"/>
<dbReference type="AlphaFoldDB" id="A0A369JBY6"/>
<protein>
    <submittedName>
        <fullName evidence="3">Uncharacterized protein</fullName>
    </submittedName>
</protein>
<evidence type="ECO:0000313" key="3">
    <source>
        <dbReference type="EMBL" id="RDB17233.1"/>
    </source>
</evidence>
<feature type="transmembrane region" description="Helical" evidence="2">
    <location>
        <begin position="322"/>
        <end position="343"/>
    </location>
</feature>
<name>A0A369JBY6_HYPMA</name>
<organism evidence="3 4">
    <name type="scientific">Hypsizygus marmoreus</name>
    <name type="common">White beech mushroom</name>
    <name type="synonym">Agaricus marmoreus</name>
    <dbReference type="NCBI Taxonomy" id="39966"/>
    <lineage>
        <taxon>Eukaryota</taxon>
        <taxon>Fungi</taxon>
        <taxon>Dikarya</taxon>
        <taxon>Basidiomycota</taxon>
        <taxon>Agaricomycotina</taxon>
        <taxon>Agaricomycetes</taxon>
        <taxon>Agaricomycetidae</taxon>
        <taxon>Agaricales</taxon>
        <taxon>Tricholomatineae</taxon>
        <taxon>Lyophyllaceae</taxon>
        <taxon>Hypsizygus</taxon>
    </lineage>
</organism>
<dbReference type="Proteomes" id="UP000076154">
    <property type="component" value="Unassembled WGS sequence"/>
</dbReference>
<evidence type="ECO:0000256" key="2">
    <source>
        <dbReference type="SAM" id="Phobius"/>
    </source>
</evidence>
<evidence type="ECO:0000313" key="4">
    <source>
        <dbReference type="Proteomes" id="UP000076154"/>
    </source>
</evidence>
<dbReference type="EMBL" id="LUEZ02000113">
    <property type="protein sequence ID" value="RDB17233.1"/>
    <property type="molecule type" value="Genomic_DNA"/>
</dbReference>
<keyword evidence="2" id="KW-0472">Membrane</keyword>
<gene>
    <name evidence="3" type="ORF">Hypma_001872</name>
</gene>
<reference evidence="3" key="1">
    <citation type="submission" date="2018-04" db="EMBL/GenBank/DDBJ databases">
        <title>Whole genome sequencing of Hypsizygus marmoreus.</title>
        <authorList>
            <person name="Choi I.-G."/>
            <person name="Min B."/>
            <person name="Kim J.-G."/>
            <person name="Kim S."/>
            <person name="Oh Y.-L."/>
            <person name="Kong W.-S."/>
            <person name="Park H."/>
            <person name="Jeong J."/>
            <person name="Song E.-S."/>
        </authorList>
    </citation>
    <scope>NUCLEOTIDE SEQUENCE [LARGE SCALE GENOMIC DNA]</scope>
    <source>
        <strain evidence="3">51987-8</strain>
    </source>
</reference>
<dbReference type="InterPro" id="IPR015915">
    <property type="entry name" value="Kelch-typ_b-propeller"/>
</dbReference>
<comment type="caution">
    <text evidence="3">The sequence shown here is derived from an EMBL/GenBank/DDBJ whole genome shotgun (WGS) entry which is preliminary data.</text>
</comment>
<dbReference type="Gene3D" id="2.120.10.80">
    <property type="entry name" value="Kelch-type beta propeller"/>
    <property type="match status" value="1"/>
</dbReference>
<keyword evidence="4" id="KW-1185">Reference proteome</keyword>
<sequence>MRQPSCSMKVEPSADISLGTPSPPATLKLETMKLAGDRPDFTVRPLARFTDIENEEVWLYWHDFDKKQHQMSKCNLKTKRWTNVTKRFSFVKFPWSPITTETKISLPVNFSGAVAGGTLAGHRVLLEFGGEVEHTNNSIEQTAAPRLTIFDLDMLKWWRVEIPTTGLSPRLYPFMVLIENSLYIFGGWTGYEGESKTCLIESYSIATFAPKTHRWSWSVQDIPYPDGTPIIGYAGDAISIQDGKKILLIPGIVKPNTLIDITPDRLVVFDIALRTFGTLHTTDVQFPNGLTGYDISSLSPSTNVNTTTAADDDSTSSTSVILASWTSFFFFFFFNSNFISVVANHMAENVHKG</sequence>
<accession>A0A369JBY6</accession>
<dbReference type="InParanoid" id="A0A369JBY6"/>
<proteinExistence type="predicted"/>
<dbReference type="SUPFAM" id="SSF117281">
    <property type="entry name" value="Kelch motif"/>
    <property type="match status" value="1"/>
</dbReference>
<feature type="region of interest" description="Disordered" evidence="1">
    <location>
        <begin position="1"/>
        <end position="22"/>
    </location>
</feature>
<evidence type="ECO:0000256" key="1">
    <source>
        <dbReference type="SAM" id="MobiDB-lite"/>
    </source>
</evidence>
<keyword evidence="2" id="KW-1133">Transmembrane helix</keyword>